<dbReference type="Gramene" id="Manes.03G075800.4.v8.1">
    <property type="protein sequence ID" value="Manes.03G075800.4.v8.1.CDS"/>
    <property type="gene ID" value="Manes.03G075800.v8.1"/>
</dbReference>
<evidence type="ECO:0000313" key="6">
    <source>
        <dbReference type="EMBL" id="OAY54449.1"/>
    </source>
</evidence>
<organism evidence="6 7">
    <name type="scientific">Manihot esculenta</name>
    <name type="common">Cassava</name>
    <name type="synonym">Jatropha manihot</name>
    <dbReference type="NCBI Taxonomy" id="3983"/>
    <lineage>
        <taxon>Eukaryota</taxon>
        <taxon>Viridiplantae</taxon>
        <taxon>Streptophyta</taxon>
        <taxon>Embryophyta</taxon>
        <taxon>Tracheophyta</taxon>
        <taxon>Spermatophyta</taxon>
        <taxon>Magnoliopsida</taxon>
        <taxon>eudicotyledons</taxon>
        <taxon>Gunneridae</taxon>
        <taxon>Pentapetalae</taxon>
        <taxon>rosids</taxon>
        <taxon>fabids</taxon>
        <taxon>Malpighiales</taxon>
        <taxon>Euphorbiaceae</taxon>
        <taxon>Crotonoideae</taxon>
        <taxon>Manihoteae</taxon>
        <taxon>Manihot</taxon>
    </lineage>
</organism>
<proteinExistence type="predicted"/>
<name>A0A2C9W6X8_MANES</name>
<dbReference type="InterPro" id="IPR024535">
    <property type="entry name" value="RHGA/B-epi-like_pectate_lyase"/>
</dbReference>
<gene>
    <name evidence="6" type="ORF">MANES_03G075800v8</name>
</gene>
<dbReference type="PANTHER" id="PTHR33928:SF7">
    <property type="entry name" value="POLYGALACTURONASE QRT3"/>
    <property type="match status" value="1"/>
</dbReference>
<evidence type="ECO:0000256" key="3">
    <source>
        <dbReference type="SAM" id="MobiDB-lite"/>
    </source>
</evidence>
<dbReference type="InterPro" id="IPR011050">
    <property type="entry name" value="Pectin_lyase_fold/virulence"/>
</dbReference>
<feature type="signal peptide" evidence="4">
    <location>
        <begin position="1"/>
        <end position="28"/>
    </location>
</feature>
<accession>A0A2C9W6X8</accession>
<dbReference type="OrthoDB" id="1046782at2759"/>
<dbReference type="Gramene" id="Manes.03G075800.2.v8.1">
    <property type="protein sequence ID" value="Manes.03G075800.2.v8.1.CDS"/>
    <property type="gene ID" value="Manes.03G075800.v8.1"/>
</dbReference>
<dbReference type="SUPFAM" id="SSF51126">
    <property type="entry name" value="Pectin lyase-like"/>
    <property type="match status" value="1"/>
</dbReference>
<keyword evidence="4" id="KW-0732">Signal</keyword>
<reference evidence="7" key="1">
    <citation type="journal article" date="2016" name="Nat. Biotechnol.">
        <title>Sequencing wild and cultivated cassava and related species reveals extensive interspecific hybridization and genetic diversity.</title>
        <authorList>
            <person name="Bredeson J.V."/>
            <person name="Lyons J.B."/>
            <person name="Prochnik S.E."/>
            <person name="Wu G.A."/>
            <person name="Ha C.M."/>
            <person name="Edsinger-Gonzales E."/>
            <person name="Grimwood J."/>
            <person name="Schmutz J."/>
            <person name="Rabbi I.Y."/>
            <person name="Egesi C."/>
            <person name="Nauluvula P."/>
            <person name="Lebot V."/>
            <person name="Ndunguru J."/>
            <person name="Mkamilo G."/>
            <person name="Bart R.S."/>
            <person name="Setter T.L."/>
            <person name="Gleadow R.M."/>
            <person name="Kulakow P."/>
            <person name="Ferguson M.E."/>
            <person name="Rounsley S."/>
            <person name="Rokhsar D.S."/>
        </authorList>
    </citation>
    <scope>NUCLEOTIDE SEQUENCE [LARGE SCALE GENOMIC DNA]</scope>
    <source>
        <strain evidence="7">cv. AM560-2</strain>
    </source>
</reference>
<dbReference type="SMART" id="SM00710">
    <property type="entry name" value="PbH1"/>
    <property type="match status" value="4"/>
</dbReference>
<evidence type="ECO:0000313" key="7">
    <source>
        <dbReference type="Proteomes" id="UP000091857"/>
    </source>
</evidence>
<protein>
    <recommendedName>
        <fullName evidence="5">Rhamnogalacturonase A/B/Epimerase-like pectate lyase domain-containing protein</fullName>
    </recommendedName>
</protein>
<evidence type="ECO:0000256" key="4">
    <source>
        <dbReference type="SAM" id="SignalP"/>
    </source>
</evidence>
<dbReference type="OMA" id="CYISHFK"/>
<feature type="region of interest" description="Disordered" evidence="3">
    <location>
        <begin position="55"/>
        <end position="77"/>
    </location>
</feature>
<evidence type="ECO:0000259" key="5">
    <source>
        <dbReference type="Pfam" id="PF12708"/>
    </source>
</evidence>
<dbReference type="STRING" id="3983.A0A2C9W6X8"/>
<dbReference type="InterPro" id="IPR039279">
    <property type="entry name" value="QRT3-like"/>
</dbReference>
<dbReference type="Proteomes" id="UP000091857">
    <property type="component" value="Chromosome 3"/>
</dbReference>
<keyword evidence="2" id="KW-0134">Cell wall</keyword>
<dbReference type="InterPro" id="IPR006626">
    <property type="entry name" value="PbH1"/>
</dbReference>
<comment type="caution">
    <text evidence="6">The sequence shown here is derived from an EMBL/GenBank/DDBJ whole genome shotgun (WGS) entry which is preliminary data.</text>
</comment>
<dbReference type="GO" id="GO:0004650">
    <property type="term" value="F:polygalacturonase activity"/>
    <property type="evidence" value="ECO:0000318"/>
    <property type="project" value="GO_Central"/>
</dbReference>
<evidence type="ECO:0000256" key="2">
    <source>
        <dbReference type="ARBA" id="ARBA00022512"/>
    </source>
</evidence>
<keyword evidence="7" id="KW-1185">Reference proteome</keyword>
<dbReference type="PANTHER" id="PTHR33928">
    <property type="entry name" value="POLYGALACTURONASE QRT3"/>
    <property type="match status" value="1"/>
</dbReference>
<feature type="chain" id="PRO_5012406564" description="Rhamnogalacturonase A/B/Epimerase-like pectate lyase domain-containing protein" evidence="4">
    <location>
        <begin position="29"/>
        <end position="497"/>
    </location>
</feature>
<comment type="subcellular location">
    <subcellularLocation>
        <location evidence="1">Secreted</location>
        <location evidence="1">Cell wall</location>
    </subcellularLocation>
</comment>
<dbReference type="Gene3D" id="2.160.20.10">
    <property type="entry name" value="Single-stranded right-handed beta-helix, Pectin lyase-like"/>
    <property type="match status" value="1"/>
</dbReference>
<keyword evidence="2" id="KW-0964">Secreted</keyword>
<dbReference type="AlphaFoldDB" id="A0A2C9W6X8"/>
<dbReference type="FunFam" id="2.160.20.10:FF:000046">
    <property type="entry name" value="Polygalacturonase QRT3"/>
    <property type="match status" value="1"/>
</dbReference>
<evidence type="ECO:0000256" key="1">
    <source>
        <dbReference type="ARBA" id="ARBA00004191"/>
    </source>
</evidence>
<sequence length="497" mass="53313">MGQNMQRNALVLFLQFCVLIIFLTHVNGETSPFDHHFHDQMRKMQAFKSSIIRRELASSPSPSPSPSYYSSPAPSPQGVDVHAPRVFEATSFGADPSGKSDSTAALEKAIAAAFFQGPKERFLMDGITNLGGAQIHLQGGIYKISQPLRLPAGGAGNLMISGGTLLASDDFPTDGYLIDLSPPSSAVASSASYNYEYTTLKDLMLDCNFRGGGISVINSLRTSIDNCYITHFNTNGILVQQGHETYIRNSFLGQHITAGADPGERNFSGTAINLMGNDNAVTDVVIFSAAIGIMISGQGNTISGVHCYNKATGFGGTGIYLKLPNLTQTRILNCYLDYTGIVAEDPNQLTITNSFFLGDAYIVLKSINGVAKGITIVDNMFSGSDKGIDIVQLEQSNGRFKNIDQVVVDRNSVQGMNIRTTIAKESVQGNGTSWTVDFGPILLFPDLINHVQYSLSVNGTSFPSYALRNISGNKVVIESDVAISGRAFVAVNQAVTI</sequence>
<dbReference type="EMBL" id="CM004389">
    <property type="protein sequence ID" value="OAY54449.1"/>
    <property type="molecule type" value="Genomic_DNA"/>
</dbReference>
<dbReference type="Pfam" id="PF12708">
    <property type="entry name" value="Pect-lyase_RHGA_epim"/>
    <property type="match status" value="1"/>
</dbReference>
<dbReference type="InterPro" id="IPR012334">
    <property type="entry name" value="Pectin_lyas_fold"/>
</dbReference>
<feature type="domain" description="Rhamnogalacturonase A/B/Epimerase-like pectate lyase" evidence="5">
    <location>
        <begin position="88"/>
        <end position="314"/>
    </location>
</feature>